<dbReference type="EMBL" id="CATQJA010002663">
    <property type="protein sequence ID" value="CAJ0581323.1"/>
    <property type="molecule type" value="Genomic_DNA"/>
</dbReference>
<dbReference type="AlphaFoldDB" id="A0AA36D580"/>
<evidence type="ECO:0000313" key="2">
    <source>
        <dbReference type="EMBL" id="CAJ0581323.1"/>
    </source>
</evidence>
<dbReference type="SMART" id="SM01224">
    <property type="entry name" value="G_gamma"/>
    <property type="match status" value="1"/>
</dbReference>
<reference evidence="2" key="1">
    <citation type="submission" date="2023-06" db="EMBL/GenBank/DDBJ databases">
        <authorList>
            <person name="Delattre M."/>
        </authorList>
    </citation>
    <scope>NUCLEOTIDE SEQUENCE</scope>
    <source>
        <strain evidence="2">AF72</strain>
    </source>
</reference>
<sequence>MHPPELARLRLRRIDRPGTACLNMDPQIKLPYTIEPVSKTAADLKAYCESQQDPLVNPNEKAANPWAERSKCALL</sequence>
<dbReference type="GO" id="GO:0007186">
    <property type="term" value="P:G protein-coupled receptor signaling pathway"/>
    <property type="evidence" value="ECO:0007669"/>
    <property type="project" value="InterPro"/>
</dbReference>
<dbReference type="Gene3D" id="4.10.260.10">
    <property type="entry name" value="Transducin (heterotrimeric G protein), gamma chain"/>
    <property type="match status" value="1"/>
</dbReference>
<dbReference type="InterPro" id="IPR015898">
    <property type="entry name" value="G-protein_gamma-like_dom"/>
</dbReference>
<feature type="non-terminal residue" evidence="2">
    <location>
        <position position="75"/>
    </location>
</feature>
<organism evidence="2 3">
    <name type="scientific">Mesorhabditis spiculigera</name>
    <dbReference type="NCBI Taxonomy" id="96644"/>
    <lineage>
        <taxon>Eukaryota</taxon>
        <taxon>Metazoa</taxon>
        <taxon>Ecdysozoa</taxon>
        <taxon>Nematoda</taxon>
        <taxon>Chromadorea</taxon>
        <taxon>Rhabditida</taxon>
        <taxon>Rhabditina</taxon>
        <taxon>Rhabditomorpha</taxon>
        <taxon>Rhabditoidea</taxon>
        <taxon>Rhabditidae</taxon>
        <taxon>Mesorhabditinae</taxon>
        <taxon>Mesorhabditis</taxon>
    </lineage>
</organism>
<proteinExistence type="predicted"/>
<dbReference type="SMART" id="SM00224">
    <property type="entry name" value="GGL"/>
    <property type="match status" value="1"/>
</dbReference>
<gene>
    <name evidence="2" type="ORF">MSPICULIGERA_LOCUS19487</name>
</gene>
<feature type="domain" description="G protein gamma" evidence="1">
    <location>
        <begin position="37"/>
        <end position="75"/>
    </location>
</feature>
<comment type="caution">
    <text evidence="2">The sequence shown here is derived from an EMBL/GenBank/DDBJ whole genome shotgun (WGS) entry which is preliminary data.</text>
</comment>
<evidence type="ECO:0000313" key="3">
    <source>
        <dbReference type="Proteomes" id="UP001177023"/>
    </source>
</evidence>
<dbReference type="PROSITE" id="PS50058">
    <property type="entry name" value="G_PROTEIN_GAMMA"/>
    <property type="match status" value="1"/>
</dbReference>
<dbReference type="Proteomes" id="UP001177023">
    <property type="component" value="Unassembled WGS sequence"/>
</dbReference>
<evidence type="ECO:0000259" key="1">
    <source>
        <dbReference type="PROSITE" id="PS50058"/>
    </source>
</evidence>
<dbReference type="Pfam" id="PF00631">
    <property type="entry name" value="G-gamma"/>
    <property type="match status" value="1"/>
</dbReference>
<dbReference type="InterPro" id="IPR036284">
    <property type="entry name" value="GGL_sf"/>
</dbReference>
<keyword evidence="3" id="KW-1185">Reference proteome</keyword>
<dbReference type="SUPFAM" id="SSF48670">
    <property type="entry name" value="Transducin (heterotrimeric G protein), gamma chain"/>
    <property type="match status" value="1"/>
</dbReference>
<accession>A0AA36D580</accession>
<protein>
    <recommendedName>
        <fullName evidence="1">G protein gamma domain-containing protein</fullName>
    </recommendedName>
</protein>
<name>A0AA36D580_9BILA</name>